<proteinExistence type="predicted"/>
<name>A0A941ERR1_9ACTN</name>
<accession>A0A941ERR1</accession>
<comment type="caution">
    <text evidence="5">The sequence shown here is derived from an EMBL/GenBank/DDBJ whole genome shotgun (WGS) entry which is preliminary data.</text>
</comment>
<gene>
    <name evidence="5" type="ORF">KDL01_21585</name>
</gene>
<dbReference type="Gene3D" id="1.10.10.1320">
    <property type="entry name" value="Anti-sigma factor, zinc-finger domain"/>
    <property type="match status" value="1"/>
</dbReference>
<evidence type="ECO:0000256" key="1">
    <source>
        <dbReference type="ARBA" id="ARBA00023015"/>
    </source>
</evidence>
<dbReference type="AlphaFoldDB" id="A0A941ERR1"/>
<dbReference type="Pfam" id="PF13490">
    <property type="entry name" value="zf-HC2"/>
    <property type="match status" value="1"/>
</dbReference>
<evidence type="ECO:0000256" key="2">
    <source>
        <dbReference type="ARBA" id="ARBA00023163"/>
    </source>
</evidence>
<feature type="domain" description="Putative zinc-finger" evidence="4">
    <location>
        <begin position="11"/>
        <end position="39"/>
    </location>
</feature>
<sequence>MALFGDHLGPRLAALVDGELSHDDRDRALAHIAGCVACRALVDSERTLKGQLESMAMPEPSARLMAALFQIPQTHGTARRDEDEDPPFGAGGDRPRPGAFGSILGRSASFLPEFAVGLRPLPPHGGETEPDEDPSRGGYARVVGSSPFAIPGRTPQRPEYARSALRPLWFAE</sequence>
<feature type="region of interest" description="Disordered" evidence="3">
    <location>
        <begin position="73"/>
        <end position="102"/>
    </location>
</feature>
<protein>
    <submittedName>
        <fullName evidence="5">Zf-HC2 domain-containing protein</fullName>
    </submittedName>
</protein>
<reference evidence="5" key="1">
    <citation type="submission" date="2021-04" db="EMBL/GenBank/DDBJ databases">
        <title>Genome based classification of Actinospica acidithermotolerans sp. nov., an actinobacterium isolated from an Indonesian hot spring.</title>
        <authorList>
            <person name="Kusuma A.B."/>
            <person name="Putra K.E."/>
            <person name="Nafisah S."/>
            <person name="Loh J."/>
            <person name="Nouioui I."/>
            <person name="Goodfellow M."/>
        </authorList>
    </citation>
    <scope>NUCLEOTIDE SEQUENCE</scope>
    <source>
        <strain evidence="5">CSCA 57</strain>
    </source>
</reference>
<keyword evidence="1" id="KW-0805">Transcription regulation</keyword>
<feature type="region of interest" description="Disordered" evidence="3">
    <location>
        <begin position="118"/>
        <end position="159"/>
    </location>
</feature>
<evidence type="ECO:0000313" key="5">
    <source>
        <dbReference type="EMBL" id="MBR7835881.1"/>
    </source>
</evidence>
<evidence type="ECO:0000313" key="6">
    <source>
        <dbReference type="Proteomes" id="UP000675781"/>
    </source>
</evidence>
<keyword evidence="2" id="KW-0804">Transcription</keyword>
<keyword evidence="6" id="KW-1185">Reference proteome</keyword>
<dbReference type="EMBL" id="JAGSOG010000113">
    <property type="protein sequence ID" value="MBR7835881.1"/>
    <property type="molecule type" value="Genomic_DNA"/>
</dbReference>
<dbReference type="InterPro" id="IPR041916">
    <property type="entry name" value="Anti_sigma_zinc_sf"/>
</dbReference>
<organism evidence="5 6">
    <name type="scientific">Actinospica durhamensis</name>
    <dbReference type="NCBI Taxonomy" id="1508375"/>
    <lineage>
        <taxon>Bacteria</taxon>
        <taxon>Bacillati</taxon>
        <taxon>Actinomycetota</taxon>
        <taxon>Actinomycetes</taxon>
        <taxon>Catenulisporales</taxon>
        <taxon>Actinospicaceae</taxon>
        <taxon>Actinospica</taxon>
    </lineage>
</organism>
<evidence type="ECO:0000259" key="4">
    <source>
        <dbReference type="Pfam" id="PF13490"/>
    </source>
</evidence>
<dbReference type="Proteomes" id="UP000675781">
    <property type="component" value="Unassembled WGS sequence"/>
</dbReference>
<evidence type="ECO:0000256" key="3">
    <source>
        <dbReference type="SAM" id="MobiDB-lite"/>
    </source>
</evidence>
<dbReference type="InterPro" id="IPR027383">
    <property type="entry name" value="Znf_put"/>
</dbReference>